<dbReference type="InterPro" id="IPR050344">
    <property type="entry name" value="Peptidase_M1_aminopeptidases"/>
</dbReference>
<dbReference type="InterPro" id="IPR034016">
    <property type="entry name" value="M1_APN-typ"/>
</dbReference>
<keyword evidence="3 11" id="KW-0645">Protease</keyword>
<dbReference type="Pfam" id="PF17900">
    <property type="entry name" value="Peptidase_M1_N"/>
    <property type="match status" value="1"/>
</dbReference>
<dbReference type="AlphaFoldDB" id="A0AAV9II65"/>
<evidence type="ECO:0000313" key="15">
    <source>
        <dbReference type="EMBL" id="KAK4527145.1"/>
    </source>
</evidence>
<dbReference type="GO" id="GO:0005737">
    <property type="term" value="C:cytoplasm"/>
    <property type="evidence" value="ECO:0007669"/>
    <property type="project" value="TreeGrafter"/>
</dbReference>
<keyword evidence="16" id="KW-1185">Reference proteome</keyword>
<dbReference type="EMBL" id="JANCYU010000048">
    <property type="protein sequence ID" value="KAK4527145.1"/>
    <property type="molecule type" value="Genomic_DNA"/>
</dbReference>
<dbReference type="CDD" id="cd09601">
    <property type="entry name" value="M1_APN-Q_like"/>
    <property type="match status" value="1"/>
</dbReference>
<keyword evidence="5 11" id="KW-0378">Hydrolase</keyword>
<dbReference type="InterPro" id="IPR024571">
    <property type="entry name" value="ERAP1-like_C_dom"/>
</dbReference>
<dbReference type="GO" id="GO:0070006">
    <property type="term" value="F:metalloaminopeptidase activity"/>
    <property type="evidence" value="ECO:0007669"/>
    <property type="project" value="TreeGrafter"/>
</dbReference>
<feature type="domain" description="Aminopeptidase N-like N-terminal" evidence="14">
    <location>
        <begin position="19"/>
        <end position="215"/>
    </location>
</feature>
<feature type="active site" description="Proton acceptor" evidence="8">
    <location>
        <position position="323"/>
    </location>
</feature>
<dbReference type="GO" id="GO:0016020">
    <property type="term" value="C:membrane"/>
    <property type="evidence" value="ECO:0007669"/>
    <property type="project" value="TreeGrafter"/>
</dbReference>
<evidence type="ECO:0000256" key="1">
    <source>
        <dbReference type="ARBA" id="ARBA00010136"/>
    </source>
</evidence>
<dbReference type="SUPFAM" id="SSF63737">
    <property type="entry name" value="Leukotriene A4 hydrolase N-terminal domain"/>
    <property type="match status" value="1"/>
</dbReference>
<feature type="binding site" evidence="9">
    <location>
        <position position="326"/>
    </location>
    <ligand>
        <name>Zn(2+)</name>
        <dbReference type="ChEBI" id="CHEBI:29105"/>
        <note>catalytic</note>
    </ligand>
</feature>
<organism evidence="15 16">
    <name type="scientific">Galdieria yellowstonensis</name>
    <dbReference type="NCBI Taxonomy" id="3028027"/>
    <lineage>
        <taxon>Eukaryota</taxon>
        <taxon>Rhodophyta</taxon>
        <taxon>Bangiophyceae</taxon>
        <taxon>Galdieriales</taxon>
        <taxon>Galdieriaceae</taxon>
        <taxon>Galdieria</taxon>
    </lineage>
</organism>
<sequence length="892" mass="101797">MTATNETQTNRHLLPQTVKPKLYKLQLEPELEFSEQNGAQDKKDLKFQGKADIEVEIISPTNCVTLHALDLEIVQATVEIDKSRFVKAESVRCDNEQQTASVVFPETLSPSQHIIIHFEYTGILNDQMVGFYRSSYKGPHGETRYMATTQFEPTDARRAFPCWDEPAIKSAFEITLIVPPDRDCLSNMDPVSQHINESGKKVVQFQKTPIMSTYLLAFIIGEFDYIEDKTKQGVHVRVYTLKGSSELGRFALQVAVKTLSFFAEFFDIAYPLPKMDLVAIPDFAAGAMENWGCVTFRETALLIDPANSSTVARSRVAEVVAHELAHQWFGNLVTMEWWTHLWLNEGFATWAADLAVDHLFPSWGTWLQFVSSTFSAALRLDSLESSHPIEVEVKKAGDVNEIFDAISYCKGASVIRMLANYLSLESFQKGLQVYLKKFSYKNAATDDLWNVLEEVSGKPVFSMMSLWTRQTGYPVVQCSYEQSGRWILEQCRFLSSGYKQSNTSSGGEKSPLWIIPIGVVSSSQSREPHYFLLKESKEQVDSSLLGKEEEWLKLNANQSGVYRVNYPLSMWEKLRKPVRNGELSSTDRLGLSMDSFALCRAGMMPTTCALDMMASFENEKEYTCWVDLISNFESLHSVFGKTDSSRQLMDKFFCYIMRNIAQQLGWRSASEDEEHSVRLLRPKVLRALVDFKDANTISTAKQLFEQYIHDKSSVAADLRGVVMAAAVSEGGRKEFDQVLHMFETAALNEEKVRCLQTLGCTPQVSLMKEALEWGWQHVRYQDFIYLVSSIGSNPKGVEVVWEYMKEHWSELYERYGKGNFMLTSFIRACTAQMTSFSEADQVEAFFQSKQVEGCERTIRQCVERIRVSAKWFERDEKATMEWLQHYVKEHSC</sequence>
<dbReference type="Gene3D" id="1.25.50.20">
    <property type="match status" value="1"/>
</dbReference>
<evidence type="ECO:0000259" key="13">
    <source>
        <dbReference type="Pfam" id="PF11838"/>
    </source>
</evidence>
<evidence type="ECO:0000256" key="3">
    <source>
        <dbReference type="ARBA" id="ARBA00022670"/>
    </source>
</evidence>
<keyword evidence="6 9" id="KW-0862">Zinc</keyword>
<dbReference type="SUPFAM" id="SSF55486">
    <property type="entry name" value="Metalloproteases ('zincins'), catalytic domain"/>
    <property type="match status" value="1"/>
</dbReference>
<dbReference type="InterPro" id="IPR001930">
    <property type="entry name" value="Peptidase_M1"/>
</dbReference>
<dbReference type="GO" id="GO:0043171">
    <property type="term" value="P:peptide catabolic process"/>
    <property type="evidence" value="ECO:0007669"/>
    <property type="project" value="TreeGrafter"/>
</dbReference>
<feature type="binding site" evidence="9">
    <location>
        <position position="345"/>
    </location>
    <ligand>
        <name>Zn(2+)</name>
        <dbReference type="ChEBI" id="CHEBI:29105"/>
        <note>catalytic</note>
    </ligand>
</feature>
<keyword evidence="7 11" id="KW-0482">Metalloprotease</keyword>
<dbReference type="FunFam" id="2.60.40.1730:FF:000002">
    <property type="entry name" value="Aminopeptidase"/>
    <property type="match status" value="1"/>
</dbReference>
<feature type="domain" description="ERAP1-like C-terminal" evidence="13">
    <location>
        <begin position="551"/>
        <end position="866"/>
    </location>
</feature>
<dbReference type="Pfam" id="PF11838">
    <property type="entry name" value="ERAP1_C"/>
    <property type="match status" value="1"/>
</dbReference>
<evidence type="ECO:0000256" key="8">
    <source>
        <dbReference type="PIRSR" id="PIRSR634016-1"/>
    </source>
</evidence>
<feature type="site" description="Transition state stabilizer" evidence="10">
    <location>
        <position position="408"/>
    </location>
</feature>
<dbReference type="GO" id="GO:0005615">
    <property type="term" value="C:extracellular space"/>
    <property type="evidence" value="ECO:0007669"/>
    <property type="project" value="TreeGrafter"/>
</dbReference>
<comment type="caution">
    <text evidence="15">The sequence shown here is derived from an EMBL/GenBank/DDBJ whole genome shotgun (WGS) entry which is preliminary data.</text>
</comment>
<dbReference type="GO" id="GO:0006508">
    <property type="term" value="P:proteolysis"/>
    <property type="evidence" value="ECO:0007669"/>
    <property type="project" value="UniProtKB-KW"/>
</dbReference>
<comment type="cofactor">
    <cofactor evidence="9 11">
        <name>Zn(2+)</name>
        <dbReference type="ChEBI" id="CHEBI:29105"/>
    </cofactor>
    <text evidence="9 11">Binds 1 zinc ion per subunit.</text>
</comment>
<dbReference type="PANTHER" id="PTHR11533">
    <property type="entry name" value="PROTEASE M1 ZINC METALLOPROTEASE"/>
    <property type="match status" value="1"/>
</dbReference>
<keyword evidence="2 11" id="KW-0031">Aminopeptidase</keyword>
<reference evidence="15 16" key="1">
    <citation type="submission" date="2022-07" db="EMBL/GenBank/DDBJ databases">
        <title>Genome-wide signatures of adaptation to extreme environments.</title>
        <authorList>
            <person name="Cho C.H."/>
            <person name="Yoon H.S."/>
        </authorList>
    </citation>
    <scope>NUCLEOTIDE SEQUENCE [LARGE SCALE GENOMIC DNA]</scope>
    <source>
        <strain evidence="15 16">108.79 E11</strain>
    </source>
</reference>
<evidence type="ECO:0000256" key="4">
    <source>
        <dbReference type="ARBA" id="ARBA00022723"/>
    </source>
</evidence>
<evidence type="ECO:0000256" key="7">
    <source>
        <dbReference type="ARBA" id="ARBA00023049"/>
    </source>
</evidence>
<evidence type="ECO:0000256" key="6">
    <source>
        <dbReference type="ARBA" id="ARBA00022833"/>
    </source>
</evidence>
<evidence type="ECO:0000256" key="2">
    <source>
        <dbReference type="ARBA" id="ARBA00022438"/>
    </source>
</evidence>
<dbReference type="InterPro" id="IPR042097">
    <property type="entry name" value="Aminopeptidase_N-like_N_sf"/>
</dbReference>
<dbReference type="InterPro" id="IPR014782">
    <property type="entry name" value="Peptidase_M1_dom"/>
</dbReference>
<evidence type="ECO:0000256" key="11">
    <source>
        <dbReference type="RuleBase" id="RU364040"/>
    </source>
</evidence>
<evidence type="ECO:0000256" key="9">
    <source>
        <dbReference type="PIRSR" id="PIRSR634016-3"/>
    </source>
</evidence>
<gene>
    <name evidence="15" type="ORF">GAYE_SCF35G5067</name>
</gene>
<name>A0AAV9II65_9RHOD</name>
<dbReference type="Gene3D" id="2.60.40.1910">
    <property type="match status" value="1"/>
</dbReference>
<dbReference type="EC" id="3.4.11.-" evidence="11"/>
<dbReference type="InterPro" id="IPR045357">
    <property type="entry name" value="Aminopeptidase_N-like_N"/>
</dbReference>
<evidence type="ECO:0000313" key="16">
    <source>
        <dbReference type="Proteomes" id="UP001300502"/>
    </source>
</evidence>
<dbReference type="PRINTS" id="PR00756">
    <property type="entry name" value="ALADIPTASE"/>
</dbReference>
<dbReference type="Pfam" id="PF01433">
    <property type="entry name" value="Peptidase_M1"/>
    <property type="match status" value="1"/>
</dbReference>
<evidence type="ECO:0000256" key="5">
    <source>
        <dbReference type="ARBA" id="ARBA00022801"/>
    </source>
</evidence>
<evidence type="ECO:0000259" key="12">
    <source>
        <dbReference type="Pfam" id="PF01433"/>
    </source>
</evidence>
<dbReference type="PANTHER" id="PTHR11533:SF174">
    <property type="entry name" value="PUROMYCIN-SENSITIVE AMINOPEPTIDASE-RELATED"/>
    <property type="match status" value="1"/>
</dbReference>
<feature type="domain" description="Peptidase M1 membrane alanine aminopeptidase" evidence="12">
    <location>
        <begin position="250"/>
        <end position="467"/>
    </location>
</feature>
<dbReference type="Gene3D" id="2.60.40.1730">
    <property type="entry name" value="tricorn interacting facor f3 domain"/>
    <property type="match status" value="1"/>
</dbReference>
<dbReference type="GO" id="GO:0008270">
    <property type="term" value="F:zinc ion binding"/>
    <property type="evidence" value="ECO:0007669"/>
    <property type="project" value="UniProtKB-UniRule"/>
</dbReference>
<dbReference type="Gene3D" id="1.10.390.10">
    <property type="entry name" value="Neutral Protease Domain 2"/>
    <property type="match status" value="1"/>
</dbReference>
<accession>A0AAV9II65</accession>
<dbReference type="FunFam" id="1.25.50.20:FF:000002">
    <property type="entry name" value="Aminopeptidase"/>
    <property type="match status" value="1"/>
</dbReference>
<evidence type="ECO:0000259" key="14">
    <source>
        <dbReference type="Pfam" id="PF17900"/>
    </source>
</evidence>
<evidence type="ECO:0000256" key="10">
    <source>
        <dbReference type="PIRSR" id="PIRSR634016-4"/>
    </source>
</evidence>
<dbReference type="Proteomes" id="UP001300502">
    <property type="component" value="Unassembled WGS sequence"/>
</dbReference>
<comment type="similarity">
    <text evidence="1 11">Belongs to the peptidase M1 family.</text>
</comment>
<protein>
    <recommendedName>
        <fullName evidence="11">Aminopeptidase</fullName>
        <ecNumber evidence="11">3.4.11.-</ecNumber>
    </recommendedName>
</protein>
<feature type="binding site" evidence="9">
    <location>
        <position position="322"/>
    </location>
    <ligand>
        <name>Zn(2+)</name>
        <dbReference type="ChEBI" id="CHEBI:29105"/>
        <note>catalytic</note>
    </ligand>
</feature>
<proteinExistence type="inferred from homology"/>
<dbReference type="FunFam" id="1.10.390.10:FF:000001">
    <property type="entry name" value="Aminopeptidase"/>
    <property type="match status" value="1"/>
</dbReference>
<dbReference type="GO" id="GO:0042277">
    <property type="term" value="F:peptide binding"/>
    <property type="evidence" value="ECO:0007669"/>
    <property type="project" value="TreeGrafter"/>
</dbReference>
<dbReference type="InterPro" id="IPR027268">
    <property type="entry name" value="Peptidase_M4/M1_CTD_sf"/>
</dbReference>
<keyword evidence="4 9" id="KW-0479">Metal-binding</keyword>